<dbReference type="PANTHER" id="PTHR38455">
    <property type="entry name" value="HYPOTHETICAL CYTOSOLIC PROTEIN"/>
    <property type="match status" value="1"/>
</dbReference>
<dbReference type="AlphaFoldDB" id="A0A132N2C3"/>
<dbReference type="EMBL" id="JAHHQF010000050">
    <property type="protein sequence ID" value="MBT9282118.1"/>
    <property type="molecule type" value="Genomic_DNA"/>
</dbReference>
<dbReference type="EMBL" id="JXBB01000023">
    <property type="protein sequence ID" value="OAR04156.1"/>
    <property type="molecule type" value="Genomic_DNA"/>
</dbReference>
<evidence type="ECO:0000313" key="3">
    <source>
        <dbReference type="EMBL" id="PTQ54497.1"/>
    </source>
</evidence>
<sequence>MRKDYDLGDVVELKKPHPCGTNAWTIVRMGMDIRLKCTGCGATVLFVRSEFERRLRRVLKKATPGA</sequence>
<gene>
    <name evidence="3" type="ORF">HSCHL_0076</name>
    <name evidence="1" type="ORF">KM312_05615</name>
    <name evidence="2" type="ORF">SA87_06770</name>
</gene>
<name>A0A132N2C3_HYDSH</name>
<accession>A0A132N2C3</accession>
<dbReference type="Proteomes" id="UP000748108">
    <property type="component" value="Unassembled WGS sequence"/>
</dbReference>
<comment type="caution">
    <text evidence="2">The sequence shown here is derived from an EMBL/GenBank/DDBJ whole genome shotgun (WGS) entry which is preliminary data.</text>
</comment>
<evidence type="ECO:0000313" key="4">
    <source>
        <dbReference type="Proteomes" id="UP000243024"/>
    </source>
</evidence>
<reference evidence="1" key="3">
    <citation type="journal article" date="2021" name="Microbiology">
        <title>Metagenomic Analysis of the Microbial Community in the Underground Coal Fire Area (Kemerovo Region, Russia) Revealed Predominance of Thermophilic Members of the Phyla Deinococcus-thermus, Aquificae, and Firmicutes.</title>
        <authorList>
            <person name="Kadnikov V."/>
            <person name="Mardanov A.V."/>
            <person name="Beletsky A.V."/>
            <person name="Karnachuk O.V."/>
            <person name="Ravin N.V."/>
        </authorList>
    </citation>
    <scope>NUCLEOTIDE SEQUENCE</scope>
    <source>
        <strain evidence="1">RBS10-49</strain>
    </source>
</reference>
<dbReference type="Pfam" id="PF06107">
    <property type="entry name" value="DUF951"/>
    <property type="match status" value="1"/>
</dbReference>
<dbReference type="STRING" id="1484.SA87_06770"/>
<organism evidence="2 4">
    <name type="scientific">Hydrogenibacillus schlegelii</name>
    <name type="common">Bacillus schlegelii</name>
    <dbReference type="NCBI Taxonomy" id="1484"/>
    <lineage>
        <taxon>Bacteria</taxon>
        <taxon>Bacillati</taxon>
        <taxon>Bacillota</taxon>
        <taxon>Bacilli</taxon>
        <taxon>Bacillales</taxon>
        <taxon>Bacillales Family X. Incertae Sedis</taxon>
        <taxon>Hydrogenibacillus</taxon>
    </lineage>
</organism>
<evidence type="ECO:0000313" key="1">
    <source>
        <dbReference type="EMBL" id="MBT9282118.1"/>
    </source>
</evidence>
<proteinExistence type="predicted"/>
<evidence type="ECO:0000313" key="5">
    <source>
        <dbReference type="Proteomes" id="UP000244180"/>
    </source>
</evidence>
<dbReference type="PIRSF" id="PIRSF037263">
    <property type="entry name" value="DUF951_bac"/>
    <property type="match status" value="1"/>
</dbReference>
<reference evidence="3 5" key="2">
    <citation type="submission" date="2017-08" db="EMBL/GenBank/DDBJ databases">
        <title>Burning lignite coal seam in the remote Altai Mountains harbors a hydrogen-driven thermophilic microbial community.</title>
        <authorList>
            <person name="Kadnikov V.V."/>
            <person name="Mardanov A.V."/>
            <person name="Ivasenko D."/>
            <person name="Beletsky A.V."/>
            <person name="Karnachuk O.V."/>
            <person name="Ravin N.V."/>
        </authorList>
    </citation>
    <scope>NUCLEOTIDE SEQUENCE [LARGE SCALE GENOMIC DNA]</scope>
    <source>
        <strain evidence="3">AL33</strain>
    </source>
</reference>
<reference evidence="2 4" key="1">
    <citation type="submission" date="2015-09" db="EMBL/GenBank/DDBJ databases">
        <title>Draft genome sequence of Hydrogenibacillus schlegelii DSM 2000.</title>
        <authorList>
            <person name="Hemp J."/>
        </authorList>
    </citation>
    <scope>NUCLEOTIDE SEQUENCE [LARGE SCALE GENOMIC DNA]</scope>
    <source>
        <strain evidence="2 4">MA 48</strain>
    </source>
</reference>
<dbReference type="OrthoDB" id="9802710at2"/>
<dbReference type="Proteomes" id="UP000243024">
    <property type="component" value="Unassembled WGS sequence"/>
</dbReference>
<dbReference type="PANTHER" id="PTHR38455:SF1">
    <property type="entry name" value="DUF951 DOMAIN-CONTAINING PROTEIN"/>
    <property type="match status" value="1"/>
</dbReference>
<dbReference type="EMBL" id="PEBV01000003">
    <property type="protein sequence ID" value="PTQ54497.1"/>
    <property type="molecule type" value="Genomic_DNA"/>
</dbReference>
<dbReference type="Proteomes" id="UP000244180">
    <property type="component" value="Unassembled WGS sequence"/>
</dbReference>
<protein>
    <submittedName>
        <fullName evidence="1">DUF951 domain-containing protein</fullName>
    </submittedName>
    <submittedName>
        <fullName evidence="3">Protein involved in chromosome partitioning</fullName>
    </submittedName>
</protein>
<dbReference type="InterPro" id="IPR009296">
    <property type="entry name" value="DUF951"/>
</dbReference>
<evidence type="ECO:0000313" key="2">
    <source>
        <dbReference type="EMBL" id="OAR04156.1"/>
    </source>
</evidence>
<keyword evidence="4" id="KW-1185">Reference proteome</keyword>
<dbReference type="RefSeq" id="WP_066201392.1">
    <property type="nucleotide sequence ID" value="NZ_CBCSAS010000008.1"/>
</dbReference>